<name>A0A084AUF6_STACB</name>
<dbReference type="EMBL" id="KL648555">
    <property type="protein sequence ID" value="KEY68935.1"/>
    <property type="molecule type" value="Genomic_DNA"/>
</dbReference>
<keyword evidence="2" id="KW-0732">Signal</keyword>
<organism evidence="3 4">
    <name type="scientific">Stachybotrys chartarum (strain CBS 109288 / IBT 7711)</name>
    <name type="common">Toxic black mold</name>
    <name type="synonym">Stilbospora chartarum</name>
    <dbReference type="NCBI Taxonomy" id="1280523"/>
    <lineage>
        <taxon>Eukaryota</taxon>
        <taxon>Fungi</taxon>
        <taxon>Dikarya</taxon>
        <taxon>Ascomycota</taxon>
        <taxon>Pezizomycotina</taxon>
        <taxon>Sordariomycetes</taxon>
        <taxon>Hypocreomycetidae</taxon>
        <taxon>Hypocreales</taxon>
        <taxon>Stachybotryaceae</taxon>
        <taxon>Stachybotrys</taxon>
    </lineage>
</organism>
<proteinExistence type="predicted"/>
<dbReference type="AlphaFoldDB" id="A0A084AUF6"/>
<accession>A0A084AUF6</accession>
<feature type="chain" id="PRO_5001771273" evidence="2">
    <location>
        <begin position="23"/>
        <end position="299"/>
    </location>
</feature>
<dbReference type="Proteomes" id="UP000028045">
    <property type="component" value="Unassembled WGS sequence"/>
</dbReference>
<evidence type="ECO:0000256" key="1">
    <source>
        <dbReference type="SAM" id="MobiDB-lite"/>
    </source>
</evidence>
<feature type="signal peptide" evidence="2">
    <location>
        <begin position="1"/>
        <end position="22"/>
    </location>
</feature>
<protein>
    <submittedName>
        <fullName evidence="3">Uncharacterized protein</fullName>
    </submittedName>
</protein>
<gene>
    <name evidence="3" type="ORF">S7711_10860</name>
</gene>
<dbReference type="HOGENOM" id="CLU_931194_0_0_1"/>
<evidence type="ECO:0000256" key="2">
    <source>
        <dbReference type="SAM" id="SignalP"/>
    </source>
</evidence>
<sequence>MYCFCPFLVALFVHAANSRVSALPQLRLGSYHIHTNEPHDRTSDLLRTFGLMADAENHTLSQYEARLDLLEHVRLLDYKLTSPLPDEASQTPSLYQDATHLLLGAKVPFELPAASNYSHNHSQNIAGTAAWVAAAAPKNGFQAIALTSKRGATATIAVTRTETACLAIAQQTSRPWGDQAPRSPSQSHADEGQVQEQNATNLESINSAHDFTVQGQEPLGVRTQADAPAFTTLEIRSTLHPLTVAADQPTPSPATSCILAETSLKTEVFRKRRCKCGKPNSGDFSQSMQKPMPKKWGDM</sequence>
<evidence type="ECO:0000313" key="3">
    <source>
        <dbReference type="EMBL" id="KEY68935.1"/>
    </source>
</evidence>
<feature type="region of interest" description="Disordered" evidence="1">
    <location>
        <begin position="172"/>
        <end position="196"/>
    </location>
</feature>
<feature type="region of interest" description="Disordered" evidence="1">
    <location>
        <begin position="279"/>
        <end position="299"/>
    </location>
</feature>
<evidence type="ECO:0000313" key="4">
    <source>
        <dbReference type="Proteomes" id="UP000028045"/>
    </source>
</evidence>
<keyword evidence="4" id="KW-1185">Reference proteome</keyword>
<reference evidence="3 4" key="1">
    <citation type="journal article" date="2014" name="BMC Genomics">
        <title>Comparative genome sequencing reveals chemotype-specific gene clusters in the toxigenic black mold Stachybotrys.</title>
        <authorList>
            <person name="Semeiks J."/>
            <person name="Borek D."/>
            <person name="Otwinowski Z."/>
            <person name="Grishin N.V."/>
        </authorList>
    </citation>
    <scope>NUCLEOTIDE SEQUENCE [LARGE SCALE GENOMIC DNA]</scope>
    <source>
        <strain evidence="4">CBS 109288 / IBT 7711</strain>
    </source>
</reference>